<dbReference type="AlphaFoldDB" id="A0A853APE0"/>
<dbReference type="Proteomes" id="UP000587002">
    <property type="component" value="Unassembled WGS sequence"/>
</dbReference>
<sequence>MSEQPEEPETLEAGAESVDEDEFGRDPVELGVEPPEGWTQATEKRPTPRDEREGDTHDERLAQERPDEDP</sequence>
<proteinExistence type="predicted"/>
<dbReference type="RefSeq" id="WP_179723111.1">
    <property type="nucleotide sequence ID" value="NZ_BAABFH010000001.1"/>
</dbReference>
<feature type="region of interest" description="Disordered" evidence="1">
    <location>
        <begin position="1"/>
        <end position="70"/>
    </location>
</feature>
<feature type="compositionally biased region" description="Basic and acidic residues" evidence="1">
    <location>
        <begin position="42"/>
        <end position="70"/>
    </location>
</feature>
<reference evidence="2 3" key="1">
    <citation type="submission" date="2020-07" db="EMBL/GenBank/DDBJ databases">
        <title>Sequencing the genomes of 1000 actinobacteria strains.</title>
        <authorList>
            <person name="Klenk H.-P."/>
        </authorList>
    </citation>
    <scope>NUCLEOTIDE SEQUENCE [LARGE SCALE GENOMIC DNA]</scope>
    <source>
        <strain evidence="2 3">DSM 44065</strain>
    </source>
</reference>
<feature type="compositionally biased region" description="Acidic residues" evidence="1">
    <location>
        <begin position="1"/>
        <end position="10"/>
    </location>
</feature>
<keyword evidence="3" id="KW-1185">Reference proteome</keyword>
<name>A0A853APE0_9PSEU</name>
<organism evidence="2 3">
    <name type="scientific">Saccharopolyspora hordei</name>
    <dbReference type="NCBI Taxonomy" id="1838"/>
    <lineage>
        <taxon>Bacteria</taxon>
        <taxon>Bacillati</taxon>
        <taxon>Actinomycetota</taxon>
        <taxon>Actinomycetes</taxon>
        <taxon>Pseudonocardiales</taxon>
        <taxon>Pseudonocardiaceae</taxon>
        <taxon>Saccharopolyspora</taxon>
    </lineage>
</organism>
<dbReference type="EMBL" id="JACCFJ010000001">
    <property type="protein sequence ID" value="NYI85239.1"/>
    <property type="molecule type" value="Genomic_DNA"/>
</dbReference>
<evidence type="ECO:0000256" key="1">
    <source>
        <dbReference type="SAM" id="MobiDB-lite"/>
    </source>
</evidence>
<evidence type="ECO:0000313" key="3">
    <source>
        <dbReference type="Proteomes" id="UP000587002"/>
    </source>
</evidence>
<protein>
    <submittedName>
        <fullName evidence="2">Uncharacterized protein</fullName>
    </submittedName>
</protein>
<comment type="caution">
    <text evidence="2">The sequence shown here is derived from an EMBL/GenBank/DDBJ whole genome shotgun (WGS) entry which is preliminary data.</text>
</comment>
<accession>A0A853APE0</accession>
<evidence type="ECO:0000313" key="2">
    <source>
        <dbReference type="EMBL" id="NYI85239.1"/>
    </source>
</evidence>
<gene>
    <name evidence="2" type="ORF">HNR68_003869</name>
</gene>